<keyword evidence="3" id="KW-0443">Lipid metabolism</keyword>
<dbReference type="InterPro" id="IPR042099">
    <property type="entry name" value="ANL_N_sf"/>
</dbReference>
<gene>
    <name evidence="5" type="ORF">E6K72_10420</name>
</gene>
<dbReference type="AlphaFoldDB" id="A0A538SJ90"/>
<evidence type="ECO:0000256" key="3">
    <source>
        <dbReference type="ARBA" id="ARBA00023098"/>
    </source>
</evidence>
<dbReference type="PANTHER" id="PTHR43272:SF32">
    <property type="entry name" value="AMP-DEPENDENT SYNTHETASE_LIGASE DOMAIN-CONTAINING PROTEIN"/>
    <property type="match status" value="1"/>
</dbReference>
<dbReference type="GO" id="GO:0004467">
    <property type="term" value="F:long-chain fatty acid-CoA ligase activity"/>
    <property type="evidence" value="ECO:0007669"/>
    <property type="project" value="TreeGrafter"/>
</dbReference>
<proteinExistence type="predicted"/>
<reference evidence="5 6" key="1">
    <citation type="journal article" date="2019" name="Nat. Microbiol.">
        <title>Mediterranean grassland soil C-N compound turnover is dependent on rainfall and depth, and is mediated by genomically divergent microorganisms.</title>
        <authorList>
            <person name="Diamond S."/>
            <person name="Andeer P.F."/>
            <person name="Li Z."/>
            <person name="Crits-Christoph A."/>
            <person name="Burstein D."/>
            <person name="Anantharaman K."/>
            <person name="Lane K.R."/>
            <person name="Thomas B.C."/>
            <person name="Pan C."/>
            <person name="Northen T.R."/>
            <person name="Banfield J.F."/>
        </authorList>
    </citation>
    <scope>NUCLEOTIDE SEQUENCE [LARGE SCALE GENOMIC DNA]</scope>
    <source>
        <strain evidence="5">WS_2</strain>
    </source>
</reference>
<dbReference type="Pfam" id="PF23562">
    <property type="entry name" value="AMP-binding_C_3"/>
    <property type="match status" value="1"/>
</dbReference>
<keyword evidence="2" id="KW-0276">Fatty acid metabolism</keyword>
<comment type="caution">
    <text evidence="5">The sequence shown here is derived from an EMBL/GenBank/DDBJ whole genome shotgun (WGS) entry which is preliminary data.</text>
</comment>
<dbReference type="PANTHER" id="PTHR43272">
    <property type="entry name" value="LONG-CHAIN-FATTY-ACID--COA LIGASE"/>
    <property type="match status" value="1"/>
</dbReference>
<organism evidence="5 6">
    <name type="scientific">Eiseniibacteriota bacterium</name>
    <dbReference type="NCBI Taxonomy" id="2212470"/>
    <lineage>
        <taxon>Bacteria</taxon>
        <taxon>Candidatus Eiseniibacteriota</taxon>
    </lineage>
</organism>
<dbReference type="Proteomes" id="UP000317716">
    <property type="component" value="Unassembled WGS sequence"/>
</dbReference>
<name>A0A538SJ90_UNCEI</name>
<dbReference type="InterPro" id="IPR000873">
    <property type="entry name" value="AMP-dep_synth/lig_dom"/>
</dbReference>
<dbReference type="EMBL" id="VBOS01000374">
    <property type="protein sequence ID" value="TMQ51435.1"/>
    <property type="molecule type" value="Genomic_DNA"/>
</dbReference>
<dbReference type="PROSITE" id="PS00455">
    <property type="entry name" value="AMP_BINDING"/>
    <property type="match status" value="1"/>
</dbReference>
<dbReference type="Pfam" id="PF00501">
    <property type="entry name" value="AMP-binding"/>
    <property type="match status" value="1"/>
</dbReference>
<dbReference type="CDD" id="cd05907">
    <property type="entry name" value="VL_LC_FACS_like"/>
    <property type="match status" value="1"/>
</dbReference>
<dbReference type="InterPro" id="IPR020845">
    <property type="entry name" value="AMP-binding_CS"/>
</dbReference>
<dbReference type="GO" id="GO:0016020">
    <property type="term" value="C:membrane"/>
    <property type="evidence" value="ECO:0007669"/>
    <property type="project" value="TreeGrafter"/>
</dbReference>
<evidence type="ECO:0000313" key="6">
    <source>
        <dbReference type="Proteomes" id="UP000317716"/>
    </source>
</evidence>
<dbReference type="SUPFAM" id="SSF56801">
    <property type="entry name" value="Acetyl-CoA synthetase-like"/>
    <property type="match status" value="1"/>
</dbReference>
<feature type="domain" description="AMP-dependent synthetase/ligase" evidence="4">
    <location>
        <begin position="24"/>
        <end position="423"/>
    </location>
</feature>
<evidence type="ECO:0000259" key="4">
    <source>
        <dbReference type="Pfam" id="PF00501"/>
    </source>
</evidence>
<keyword evidence="1 5" id="KW-0436">Ligase</keyword>
<evidence type="ECO:0000256" key="1">
    <source>
        <dbReference type="ARBA" id="ARBA00022598"/>
    </source>
</evidence>
<evidence type="ECO:0000256" key="2">
    <source>
        <dbReference type="ARBA" id="ARBA00022832"/>
    </source>
</evidence>
<dbReference type="Gene3D" id="3.40.50.12780">
    <property type="entry name" value="N-terminal domain of ligase-like"/>
    <property type="match status" value="2"/>
</dbReference>
<sequence>MPETLVQIFLDTVERHRKPVQFMHKAAGRWESVSAEQARADVESVALGLREMGIGRGDKVAILSENRYEWPIADLAILSLGAVTVPIYPTLTADQCGFILQHSEAKAAIPSTPAQLAKLRSVSGRLPALRAFIPLDAATPQGAGDSTFERVMARGAEQRAREPKALERMAASLAPGDIATIIYTSGTTGEPKGAMLTHANIVSNVDACLRVVTLRPTDTTLSFLPLCHIFERMGGLYAMLRGGVTIAYAQSMDTVAADALDVRPTVLIGVPRFYEKACARIMANGLATPGLRKRLFQWGTEQGAAAARARFEGRRPPLLTALQARVADRIVGSAIRARLGGRLRFCISGGAPLSPQVMEFFFAIGIDVIEGYGLTETSPVICLNRPGREKPGSVGPPVPGVEVKIGAEGEILTRGPHVMAGYLKNEPATREAMRDGWFHTGDVGVLAADGSLTITDRLKDLLVTAGGKKVAPQPIEARLKTSPWISEAVLLGDRRPYVVCLIVPNFAALEAEAATRGLNVSGREDLVSLPEVRALYAAEIERLNADLAQFEKVKRFDLLAHELSQEGGELTPSLKVKRRVIAQKFSDTIERLYAAGAAAA</sequence>
<evidence type="ECO:0000313" key="5">
    <source>
        <dbReference type="EMBL" id="TMQ51435.1"/>
    </source>
</evidence>
<accession>A0A538SJ90</accession>
<protein>
    <submittedName>
        <fullName evidence="5">Long-chain fatty acid--CoA ligase</fullName>
    </submittedName>
</protein>